<dbReference type="InterPro" id="IPR010768">
    <property type="entry name" value="GATase1-like"/>
</dbReference>
<comment type="caution">
    <text evidence="4">The sequence shown here is derived from an EMBL/GenBank/DDBJ whole genome shotgun (WGS) entry which is preliminary data.</text>
</comment>
<dbReference type="AlphaFoldDB" id="A0A9P1BGF5"/>
<evidence type="ECO:0000259" key="3">
    <source>
        <dbReference type="PROSITE" id="PS50234"/>
    </source>
</evidence>
<gene>
    <name evidence="4" type="ORF">C1SCF055_LOCUS585</name>
</gene>
<dbReference type="PANTHER" id="PTHR37947">
    <property type="entry name" value="BLL2462 PROTEIN"/>
    <property type="match status" value="1"/>
</dbReference>
<reference evidence="4" key="1">
    <citation type="submission" date="2022-10" db="EMBL/GenBank/DDBJ databases">
        <authorList>
            <person name="Chen Y."/>
            <person name="Dougan E. K."/>
            <person name="Chan C."/>
            <person name="Rhodes N."/>
            <person name="Thang M."/>
        </authorList>
    </citation>
    <scope>NUCLEOTIDE SEQUENCE</scope>
</reference>
<evidence type="ECO:0000256" key="2">
    <source>
        <dbReference type="SAM" id="Phobius"/>
    </source>
</evidence>
<dbReference type="Proteomes" id="UP001152797">
    <property type="component" value="Unassembled WGS sequence"/>
</dbReference>
<dbReference type="EMBL" id="CAMXCT030000001">
    <property type="protein sequence ID" value="CAL4759307.1"/>
    <property type="molecule type" value="Genomic_DNA"/>
</dbReference>
<evidence type="ECO:0000256" key="1">
    <source>
        <dbReference type="SAM" id="MobiDB-lite"/>
    </source>
</evidence>
<dbReference type="InterPro" id="IPR036465">
    <property type="entry name" value="vWFA_dom_sf"/>
</dbReference>
<evidence type="ECO:0000313" key="4">
    <source>
        <dbReference type="EMBL" id="CAI3971995.1"/>
    </source>
</evidence>
<feature type="transmembrane region" description="Helical" evidence="2">
    <location>
        <begin position="12"/>
        <end position="28"/>
    </location>
</feature>
<dbReference type="EMBL" id="CAMXCT020000001">
    <property type="protein sequence ID" value="CAL1125370.1"/>
    <property type="molecule type" value="Genomic_DNA"/>
</dbReference>
<feature type="domain" description="VWFA" evidence="3">
    <location>
        <begin position="70"/>
        <end position="244"/>
    </location>
</feature>
<accession>A0A9P1BGF5</accession>
<organism evidence="4">
    <name type="scientific">Cladocopium goreaui</name>
    <dbReference type="NCBI Taxonomy" id="2562237"/>
    <lineage>
        <taxon>Eukaryota</taxon>
        <taxon>Sar</taxon>
        <taxon>Alveolata</taxon>
        <taxon>Dinophyceae</taxon>
        <taxon>Suessiales</taxon>
        <taxon>Symbiodiniaceae</taxon>
        <taxon>Cladocopium</taxon>
    </lineage>
</organism>
<dbReference type="Gene3D" id="3.40.50.410">
    <property type="entry name" value="von Willebrand factor, type A domain"/>
    <property type="match status" value="1"/>
</dbReference>
<dbReference type="InterPro" id="IPR002035">
    <property type="entry name" value="VWF_A"/>
</dbReference>
<dbReference type="PROSITE" id="PS50234">
    <property type="entry name" value="VWFA"/>
    <property type="match status" value="1"/>
</dbReference>
<dbReference type="EMBL" id="CAMXCT010000001">
    <property type="protein sequence ID" value="CAI3971995.1"/>
    <property type="molecule type" value="Genomic_DNA"/>
</dbReference>
<dbReference type="SMART" id="SM00327">
    <property type="entry name" value="VWA"/>
    <property type="match status" value="2"/>
</dbReference>
<evidence type="ECO:0000313" key="5">
    <source>
        <dbReference type="EMBL" id="CAL4759307.1"/>
    </source>
</evidence>
<feature type="transmembrane region" description="Helical" evidence="2">
    <location>
        <begin position="40"/>
        <end position="58"/>
    </location>
</feature>
<feature type="region of interest" description="Disordered" evidence="1">
    <location>
        <begin position="954"/>
        <end position="997"/>
    </location>
</feature>
<dbReference type="SUPFAM" id="SSF53300">
    <property type="entry name" value="vWA-like"/>
    <property type="match status" value="2"/>
</dbReference>
<dbReference type="Pfam" id="PF13768">
    <property type="entry name" value="VWA_3"/>
    <property type="match status" value="1"/>
</dbReference>
<keyword evidence="2" id="KW-0472">Membrane</keyword>
<dbReference type="PANTHER" id="PTHR37947:SF2">
    <property type="entry name" value="VON WILLEBRAND FACTOR TYPE A"/>
    <property type="match status" value="1"/>
</dbReference>
<dbReference type="Gene3D" id="3.40.50.880">
    <property type="match status" value="2"/>
</dbReference>
<keyword evidence="2" id="KW-1133">Transmembrane helix</keyword>
<dbReference type="CDD" id="cd00198">
    <property type="entry name" value="vWFA"/>
    <property type="match status" value="1"/>
</dbReference>
<reference evidence="5 6" key="2">
    <citation type="submission" date="2024-05" db="EMBL/GenBank/DDBJ databases">
        <authorList>
            <person name="Chen Y."/>
            <person name="Shah S."/>
            <person name="Dougan E. K."/>
            <person name="Thang M."/>
            <person name="Chan C."/>
        </authorList>
    </citation>
    <scope>NUCLEOTIDE SEQUENCE [LARGE SCALE GENOMIC DNA]</scope>
</reference>
<dbReference type="OrthoDB" id="687730at2759"/>
<dbReference type="SUPFAM" id="SSF52317">
    <property type="entry name" value="Class I glutamine amidotransferase-like"/>
    <property type="match status" value="1"/>
</dbReference>
<dbReference type="Pfam" id="PF07090">
    <property type="entry name" value="GATase1_like"/>
    <property type="match status" value="1"/>
</dbReference>
<dbReference type="Pfam" id="PF13519">
    <property type="entry name" value="VWA_2"/>
    <property type="match status" value="1"/>
</dbReference>
<keyword evidence="6" id="KW-1185">Reference proteome</keyword>
<evidence type="ECO:0000313" key="6">
    <source>
        <dbReference type="Proteomes" id="UP001152797"/>
    </source>
</evidence>
<dbReference type="InterPro" id="IPR029062">
    <property type="entry name" value="Class_I_gatase-like"/>
</dbReference>
<keyword evidence="2" id="KW-0812">Transmembrane</keyword>
<name>A0A9P1BGF5_9DINO</name>
<protein>
    <recommendedName>
        <fullName evidence="3">VWFA domain-containing protein</fullName>
    </recommendedName>
</protein>
<sequence length="1013" mass="112021">MWQYQLSFDHPWYLALLIVLPLMWWFSFRSLAGLGSVRRAVAITLRTLVFALIILALAEVNLVRTSDRLTVIFLLDQSLSIPADRREAMIDYTNRAIEQYREENNKTGVIVFGREAAIEIPPFDDDIQVPQAIESTLDPEYTNLASALKLAQASFPEDAAKRIVVISDGNQNVGDALEQAGIMADSGIGIDVVPVFYQSRSEVSVEKVSTPADVRTGQPFDVRVVLNNSAEPTAEDNGEVQGTLRITRSVEGRPQTVTDQPITLPPGKHVLTVRQELDQPSFYTFEARFLPEDRDDDRMSQNNRATNFTYIRGSGQVLFIEDHLHRGEFDLLVDRLRLQELEVTVRPTNQLFTNLAELQPYDTVILANVPRELFTDEQIDMLVRNTEQMGSGIIMLGGPNSYGAGGWTNTELEKAMPLDFQIRNPKVVPKGALALLMHASEIAKGNYWQNVIAREAIKALGPQDYCGLLHWGALGEEWLWLGQSGHGMIPIGPNRDKMLARLSRMTPGDMPDFNPSLIMARKAFNQLPDAAIRHMIVISDGDPTPPTAGVVTGLINAKVTVTTVAVGSHGPAGHVELQKLATATGGKYYKVNQAKALPKIFQREARRVARPLIFENPDGFNVAIRYPHEMISGIDEPIPPLTGFVMTTVKANPLVEVELVAEVSEDEANNSILASWTYGAGRAVCFTSDAGARWANSWTNWDGYDKFFSQMVRWSMRPVGQQGNYSLSTDVESGKVRVVVTALDKEDEFLNFLDLSGAVVGPDMQPLPLRLDQTAPGRYIGEFDATDAGNYFITLSPGAGQAPIRAGVNVPYSAEFRDRTTDEPLLEMLAGMEPVGGERGLVIESGTSGQMDDALASWLATDVFRPGLAKAESSQGIWYLLVFVASCLFFGDVLIRRVSMSLTWVPPLVAKARDRLLGRETAPAATQYMDRLKSSKVQVSERIEKQRAAVRFEPSEEAASSTEVYEELPEAVEKKPPPKPATGGIEQPQAEEEGYTSRLLKAKKKVWEDRKQD</sequence>
<proteinExistence type="predicted"/>